<dbReference type="Gene3D" id="1.25.40.10">
    <property type="entry name" value="Tetratricopeptide repeat domain"/>
    <property type="match status" value="1"/>
</dbReference>
<gene>
    <name evidence="2" type="ORF">LX77_02682</name>
</gene>
<proteinExistence type="predicted"/>
<dbReference type="RefSeq" id="WP_066429489.1">
    <property type="nucleotide sequence ID" value="NZ_LZRN01000001.1"/>
</dbReference>
<comment type="caution">
    <text evidence="2">The sequence shown here is derived from an EMBL/GenBank/DDBJ whole genome shotgun (WGS) entry which is preliminary data.</text>
</comment>
<keyword evidence="1" id="KW-0472">Membrane</keyword>
<feature type="transmembrane region" description="Helical" evidence="1">
    <location>
        <begin position="24"/>
        <end position="44"/>
    </location>
</feature>
<dbReference type="EMBL" id="QLLQ01000011">
    <property type="protein sequence ID" value="RAJ22024.1"/>
    <property type="molecule type" value="Genomic_DNA"/>
</dbReference>
<dbReference type="PIRSF" id="PIRSF030959">
    <property type="entry name" value="UCP030959"/>
    <property type="match status" value="1"/>
</dbReference>
<sequence length="240" mass="28252">MYYYFIIAFQAFCIYHLFKNRNSYYWIFAIVFLPLVGCIIYLATQVFTKRDTEKIQENITTIIDPSKKVRMLEQKLEFSETYQNRINLADAYLASHSYSKAIVHYTKALEDKTQNGFYAKSQLIKAYYYNKDYDAVIAHSESVESYKEYGKSDIPFLYGMSLAEKGRTEEAETQLKIIDRPYCNYNERLSFAKFLVSLDKTNDAKALLEELYGEMQNMTKMNLRVYKATILEVEKLKNSL</sequence>
<evidence type="ECO:0000313" key="3">
    <source>
        <dbReference type="Proteomes" id="UP000248987"/>
    </source>
</evidence>
<dbReference type="Proteomes" id="UP000248987">
    <property type="component" value="Unassembled WGS sequence"/>
</dbReference>
<protein>
    <recommendedName>
        <fullName evidence="4">Cardiolipin synthase N-terminal domain-containing protein</fullName>
    </recommendedName>
</protein>
<keyword evidence="1" id="KW-1133">Transmembrane helix</keyword>
<keyword evidence="3" id="KW-1185">Reference proteome</keyword>
<dbReference type="AlphaFoldDB" id="A0A1A7R8X5"/>
<organism evidence="2 3">
    <name type="scientific">Gelidibacter algens</name>
    <dbReference type="NCBI Taxonomy" id="49280"/>
    <lineage>
        <taxon>Bacteria</taxon>
        <taxon>Pseudomonadati</taxon>
        <taxon>Bacteroidota</taxon>
        <taxon>Flavobacteriia</taxon>
        <taxon>Flavobacteriales</taxon>
        <taxon>Flavobacteriaceae</taxon>
        <taxon>Gelidibacter</taxon>
    </lineage>
</organism>
<accession>A0A1A7R8X5</accession>
<dbReference type="InterPro" id="IPR011990">
    <property type="entry name" value="TPR-like_helical_dom_sf"/>
</dbReference>
<dbReference type="SUPFAM" id="SSF48452">
    <property type="entry name" value="TPR-like"/>
    <property type="match status" value="1"/>
</dbReference>
<reference evidence="2 3" key="1">
    <citation type="submission" date="2018-06" db="EMBL/GenBank/DDBJ databases">
        <title>Genomic Encyclopedia of Archaeal and Bacterial Type Strains, Phase II (KMG-II): from individual species to whole genera.</title>
        <authorList>
            <person name="Goeker M."/>
        </authorList>
    </citation>
    <scope>NUCLEOTIDE SEQUENCE [LARGE SCALE GENOMIC DNA]</scope>
    <source>
        <strain evidence="2 3">DSM 12408</strain>
    </source>
</reference>
<name>A0A1A7R8X5_9FLAO</name>
<keyword evidence="1" id="KW-0812">Transmembrane</keyword>
<dbReference type="InterPro" id="IPR014562">
    <property type="entry name" value="UCP030959_TPR_rpt-cont"/>
</dbReference>
<evidence type="ECO:0000256" key="1">
    <source>
        <dbReference type="SAM" id="Phobius"/>
    </source>
</evidence>
<evidence type="ECO:0008006" key="4">
    <source>
        <dbReference type="Google" id="ProtNLM"/>
    </source>
</evidence>
<dbReference type="STRING" id="49280.A9996_00115"/>
<evidence type="ECO:0000313" key="2">
    <source>
        <dbReference type="EMBL" id="RAJ22024.1"/>
    </source>
</evidence>